<sequence>MTQAIAGLLVIDKPEGVTSRAVVNQVQQWFPSRVKIGHTGTLDPLATGLLVLCVGRATRLADYVQQMEKTYQARFRLGAVSDTDDAQGVITPRAGTPQPTREQVRDVLQEFIGDIWQRPPAFSALKVQGQRAYELARQGAAPVLAPRLVHIRAIRLLDYHWPYVDVEVDCSRGTYIRALARDVGEKLGCGGYVEALRRLRVGDLTLAQATPLQQYREPPPLLPVRLAVSHLPALTLAPTEARLFCHGQSISWRGDRMASHSGSQDDQEWAVLDQDGKLLGVGKRVGENLRPCVVL</sequence>
<dbReference type="InterPro" id="IPR014780">
    <property type="entry name" value="tRNA_psdUridine_synth_TruB"/>
</dbReference>
<comment type="function">
    <text evidence="5">Responsible for synthesis of pseudouridine from uracil-55 in the psi GC loop of transfer RNAs.</text>
</comment>
<dbReference type="InterPro" id="IPR015240">
    <property type="entry name" value="tRNA_sdUridine_synth_fam1_C"/>
</dbReference>
<dbReference type="SUPFAM" id="SSF55120">
    <property type="entry name" value="Pseudouridine synthase"/>
    <property type="match status" value="1"/>
</dbReference>
<dbReference type="HAMAP" id="MF_01080">
    <property type="entry name" value="TruB_bact"/>
    <property type="match status" value="1"/>
</dbReference>
<dbReference type="NCBIfam" id="TIGR00431">
    <property type="entry name" value="TruB"/>
    <property type="match status" value="1"/>
</dbReference>
<gene>
    <name evidence="5 9" type="primary">truB</name>
    <name evidence="9" type="ORF">H0921_07365</name>
</gene>
<dbReference type="CDD" id="cd02573">
    <property type="entry name" value="PseudoU_synth_EcTruB"/>
    <property type="match status" value="1"/>
</dbReference>
<evidence type="ECO:0000256" key="2">
    <source>
        <dbReference type="ARBA" id="ARBA00005642"/>
    </source>
</evidence>
<dbReference type="Gene3D" id="3.30.2350.10">
    <property type="entry name" value="Pseudouridine synthase"/>
    <property type="match status" value="1"/>
</dbReference>
<keyword evidence="3 5" id="KW-0819">tRNA processing</keyword>
<evidence type="ECO:0000256" key="4">
    <source>
        <dbReference type="ARBA" id="ARBA00023235"/>
    </source>
</evidence>
<dbReference type="Proteomes" id="UP000542342">
    <property type="component" value="Unassembled WGS sequence"/>
</dbReference>
<dbReference type="AlphaFoldDB" id="A0A7V8VDE4"/>
<dbReference type="InterPro" id="IPR020103">
    <property type="entry name" value="PsdUridine_synth_cat_dom_sf"/>
</dbReference>
<evidence type="ECO:0000313" key="10">
    <source>
        <dbReference type="Proteomes" id="UP000542342"/>
    </source>
</evidence>
<comment type="catalytic activity">
    <reaction evidence="1 5">
        <text>uridine(55) in tRNA = pseudouridine(55) in tRNA</text>
        <dbReference type="Rhea" id="RHEA:42532"/>
        <dbReference type="Rhea" id="RHEA-COMP:10101"/>
        <dbReference type="Rhea" id="RHEA-COMP:10102"/>
        <dbReference type="ChEBI" id="CHEBI:65314"/>
        <dbReference type="ChEBI" id="CHEBI:65315"/>
        <dbReference type="EC" id="5.4.99.25"/>
    </reaction>
</comment>
<feature type="domain" description="tRNA pseudouridylate synthase B C-terminal" evidence="8">
    <location>
        <begin position="177"/>
        <end position="214"/>
    </location>
</feature>
<dbReference type="Pfam" id="PF01509">
    <property type="entry name" value="TruB_N"/>
    <property type="match status" value="1"/>
</dbReference>
<dbReference type="EC" id="5.4.99.25" evidence="5"/>
<comment type="similarity">
    <text evidence="2 5">Belongs to the pseudouridine synthase TruB family. Type 1 subfamily.</text>
</comment>
<dbReference type="EMBL" id="JACEFB010000003">
    <property type="protein sequence ID" value="MBA2225977.1"/>
    <property type="molecule type" value="Genomic_DNA"/>
</dbReference>
<evidence type="ECO:0000313" key="9">
    <source>
        <dbReference type="EMBL" id="MBA2225977.1"/>
    </source>
</evidence>
<proteinExistence type="inferred from homology"/>
<dbReference type="PANTHER" id="PTHR13767">
    <property type="entry name" value="TRNA-PSEUDOURIDINE SYNTHASE"/>
    <property type="match status" value="1"/>
</dbReference>
<accession>A0A7V8VDE4</accession>
<feature type="domain" description="Pseudouridine synthase II N-terminal" evidence="6">
    <location>
        <begin position="34"/>
        <end position="176"/>
    </location>
</feature>
<feature type="active site" description="Nucleophile" evidence="5">
    <location>
        <position position="43"/>
    </location>
</feature>
<dbReference type="InterPro" id="IPR032819">
    <property type="entry name" value="TruB_C"/>
</dbReference>
<dbReference type="InterPro" id="IPR002501">
    <property type="entry name" value="PsdUridine_synth_N"/>
</dbReference>
<protein>
    <recommendedName>
        <fullName evidence="5">tRNA pseudouridine synthase B</fullName>
        <ecNumber evidence="5">5.4.99.25</ecNumber>
    </recommendedName>
    <alternativeName>
        <fullName evidence="5">tRNA pseudouridine(55) synthase</fullName>
        <shortName evidence="5">Psi55 synthase</shortName>
    </alternativeName>
    <alternativeName>
        <fullName evidence="5">tRNA pseudouridylate synthase</fullName>
    </alternativeName>
    <alternativeName>
        <fullName evidence="5">tRNA-uridine isomerase</fullName>
    </alternativeName>
</protein>
<dbReference type="GO" id="GO:1990481">
    <property type="term" value="P:mRNA pseudouridine synthesis"/>
    <property type="evidence" value="ECO:0007669"/>
    <property type="project" value="TreeGrafter"/>
</dbReference>
<evidence type="ECO:0000256" key="5">
    <source>
        <dbReference type="HAMAP-Rule" id="MF_01080"/>
    </source>
</evidence>
<evidence type="ECO:0000256" key="1">
    <source>
        <dbReference type="ARBA" id="ARBA00000385"/>
    </source>
</evidence>
<name>A0A7V8VDE4_9BACT</name>
<dbReference type="GO" id="GO:0003723">
    <property type="term" value="F:RNA binding"/>
    <property type="evidence" value="ECO:0007669"/>
    <property type="project" value="InterPro"/>
</dbReference>
<dbReference type="RefSeq" id="WP_194537398.1">
    <property type="nucleotide sequence ID" value="NZ_JACEFB010000003.1"/>
</dbReference>
<evidence type="ECO:0000256" key="3">
    <source>
        <dbReference type="ARBA" id="ARBA00022694"/>
    </source>
</evidence>
<keyword evidence="10" id="KW-1185">Reference proteome</keyword>
<evidence type="ECO:0000259" key="8">
    <source>
        <dbReference type="Pfam" id="PF16198"/>
    </source>
</evidence>
<keyword evidence="4 5" id="KW-0413">Isomerase</keyword>
<dbReference type="Pfam" id="PF16198">
    <property type="entry name" value="TruB_C_2"/>
    <property type="match status" value="1"/>
</dbReference>
<dbReference type="PANTHER" id="PTHR13767:SF2">
    <property type="entry name" value="PSEUDOURIDYLATE SYNTHASE TRUB1"/>
    <property type="match status" value="1"/>
</dbReference>
<dbReference type="GO" id="GO:0031119">
    <property type="term" value="P:tRNA pseudouridine synthesis"/>
    <property type="evidence" value="ECO:0007669"/>
    <property type="project" value="UniProtKB-UniRule"/>
</dbReference>
<dbReference type="Pfam" id="PF09157">
    <property type="entry name" value="TruB-C_2"/>
    <property type="match status" value="1"/>
</dbReference>
<organism evidence="9 10">
    <name type="scientific">Thermogemmata fonticola</name>
    <dbReference type="NCBI Taxonomy" id="2755323"/>
    <lineage>
        <taxon>Bacteria</taxon>
        <taxon>Pseudomonadati</taxon>
        <taxon>Planctomycetota</taxon>
        <taxon>Planctomycetia</taxon>
        <taxon>Gemmatales</taxon>
        <taxon>Gemmataceae</taxon>
        <taxon>Thermogemmata</taxon>
    </lineage>
</organism>
<evidence type="ECO:0000259" key="6">
    <source>
        <dbReference type="Pfam" id="PF01509"/>
    </source>
</evidence>
<evidence type="ECO:0000259" key="7">
    <source>
        <dbReference type="Pfam" id="PF09157"/>
    </source>
</evidence>
<dbReference type="GO" id="GO:0160148">
    <property type="term" value="F:tRNA pseudouridine(55) synthase activity"/>
    <property type="evidence" value="ECO:0007669"/>
    <property type="project" value="UniProtKB-EC"/>
</dbReference>
<feature type="domain" description="tRNA pseudouridine synthase II TruB subfamily 1 C-terminal" evidence="7">
    <location>
        <begin position="232"/>
        <end position="291"/>
    </location>
</feature>
<comment type="caution">
    <text evidence="9">The sequence shown here is derived from an EMBL/GenBank/DDBJ whole genome shotgun (WGS) entry which is preliminary data.</text>
</comment>
<reference evidence="9 10" key="1">
    <citation type="submission" date="2020-07" db="EMBL/GenBank/DDBJ databases">
        <title>Thermogemmata thermophila gen. nov., sp. nov., a novel moderate thermophilic planctomycete from a Kamchatka hot spring.</title>
        <authorList>
            <person name="Elcheninov A.G."/>
            <person name="Podosokorskaya O.A."/>
            <person name="Kovaleva O.L."/>
            <person name="Novikov A."/>
            <person name="Bonch-Osmolovskaya E.A."/>
            <person name="Toshchakov S.V."/>
            <person name="Kublanov I.V."/>
        </authorList>
    </citation>
    <scope>NUCLEOTIDE SEQUENCE [LARGE SCALE GENOMIC DNA]</scope>
    <source>
        <strain evidence="9 10">2918</strain>
    </source>
</reference>